<name>A0ABU2WKV4_9GAMM</name>
<keyword evidence="12" id="KW-0031">Aminopeptidase</keyword>
<keyword evidence="6 10" id="KW-0479">Metal-binding</keyword>
<comment type="similarity">
    <text evidence="3 10">Belongs to the peptidase M24B family.</text>
</comment>
<dbReference type="InterPro" id="IPR001131">
    <property type="entry name" value="Peptidase_M24B_aminopep-P_CS"/>
</dbReference>
<dbReference type="SMART" id="SM01011">
    <property type="entry name" value="AMP_N"/>
    <property type="match status" value="1"/>
</dbReference>
<evidence type="ECO:0000256" key="10">
    <source>
        <dbReference type="RuleBase" id="RU000590"/>
    </source>
</evidence>
<sequence>MTGPTRLELDEHAKRRQRLMQAMGPDGVAIIPGAHEVVRSRDTHFRFRQDSDFHYLTGFSEPDSIAVLAPGRPEGEYILFVRPRDETREIWDGRRAGPEGACSVYGADQAFTVEQFDDAVRDLLSGRVRVYYTFGEYPPMDARVAACVRQIREVSRRGAAAPFEFVAMETTLHEMRLRKTPAELELLRFAGRVSADAHVRAMRFAKPGIHEWQVAAEIHHEFERNDMQPGYGSIVGGGDNACILHYVENNATLMDGELLLIDAGGEYRGYTADITRTFPVGGRYSGPQREVYEVILAAQLAAIDTLRAGQSVGAPHEVATRKLTEGLVALGLLQGDVDTLIAEGAQRRFYMHGTGHWLGLDVHDVGRYKIDGAYRDFEPGMVMTVEPGLYIQPGSEGIDERFWGIGIRIEDDVAVTAADPEVLTAGVPKAVDEVEALMRVAA</sequence>
<evidence type="ECO:0000256" key="1">
    <source>
        <dbReference type="ARBA" id="ARBA00001424"/>
    </source>
</evidence>
<keyword evidence="8" id="KW-0482">Metalloprotease</keyword>
<dbReference type="EMBL" id="JAVRIC010000022">
    <property type="protein sequence ID" value="MDT0498513.1"/>
    <property type="molecule type" value="Genomic_DNA"/>
</dbReference>
<proteinExistence type="inferred from homology"/>
<comment type="caution">
    <text evidence="12">The sequence shown here is derived from an EMBL/GenBank/DDBJ whole genome shotgun (WGS) entry which is preliminary data.</text>
</comment>
<evidence type="ECO:0000256" key="2">
    <source>
        <dbReference type="ARBA" id="ARBA00001936"/>
    </source>
</evidence>
<dbReference type="CDD" id="cd01087">
    <property type="entry name" value="Prolidase"/>
    <property type="match status" value="1"/>
</dbReference>
<evidence type="ECO:0000259" key="11">
    <source>
        <dbReference type="SMART" id="SM01011"/>
    </source>
</evidence>
<comment type="catalytic activity">
    <reaction evidence="1">
        <text>Release of any N-terminal amino acid, including proline, that is linked to proline, even from a dipeptide or tripeptide.</text>
        <dbReference type="EC" id="3.4.11.9"/>
    </reaction>
</comment>
<reference evidence="12 13" key="1">
    <citation type="submission" date="2023-09" db="EMBL/GenBank/DDBJ databases">
        <authorList>
            <person name="Rey-Velasco X."/>
        </authorList>
    </citation>
    <scope>NUCLEOTIDE SEQUENCE [LARGE SCALE GENOMIC DNA]</scope>
    <source>
        <strain evidence="12 13">W345</strain>
    </source>
</reference>
<dbReference type="InterPro" id="IPR000994">
    <property type="entry name" value="Pept_M24"/>
</dbReference>
<evidence type="ECO:0000313" key="13">
    <source>
        <dbReference type="Proteomes" id="UP001254608"/>
    </source>
</evidence>
<evidence type="ECO:0000256" key="9">
    <source>
        <dbReference type="ARBA" id="ARBA00023211"/>
    </source>
</evidence>
<dbReference type="PROSITE" id="PS00491">
    <property type="entry name" value="PROLINE_PEPTIDASE"/>
    <property type="match status" value="1"/>
</dbReference>
<evidence type="ECO:0000256" key="8">
    <source>
        <dbReference type="ARBA" id="ARBA00023049"/>
    </source>
</evidence>
<dbReference type="Pfam" id="PF05195">
    <property type="entry name" value="AMP_N"/>
    <property type="match status" value="1"/>
</dbReference>
<dbReference type="InterPro" id="IPR036005">
    <property type="entry name" value="Creatinase/aminopeptidase-like"/>
</dbReference>
<evidence type="ECO:0000256" key="7">
    <source>
        <dbReference type="ARBA" id="ARBA00022801"/>
    </source>
</evidence>
<evidence type="ECO:0000256" key="6">
    <source>
        <dbReference type="ARBA" id="ARBA00022723"/>
    </source>
</evidence>
<dbReference type="InterPro" id="IPR029149">
    <property type="entry name" value="Creatin/AminoP/Spt16_N"/>
</dbReference>
<dbReference type="InterPro" id="IPR007865">
    <property type="entry name" value="Aminopep_P_N"/>
</dbReference>
<dbReference type="EC" id="3.4.11.9" evidence="4"/>
<protein>
    <recommendedName>
        <fullName evidence="4">Xaa-Pro aminopeptidase</fullName>
        <ecNumber evidence="4">3.4.11.9</ecNumber>
    </recommendedName>
</protein>
<keyword evidence="7 12" id="KW-0378">Hydrolase</keyword>
<dbReference type="Gene3D" id="3.90.230.10">
    <property type="entry name" value="Creatinase/methionine aminopeptidase superfamily"/>
    <property type="match status" value="1"/>
</dbReference>
<keyword evidence="5" id="KW-0645">Protease</keyword>
<dbReference type="PANTHER" id="PTHR43226:SF4">
    <property type="entry name" value="XAA-PRO AMINOPEPTIDASE 3"/>
    <property type="match status" value="1"/>
</dbReference>
<dbReference type="GO" id="GO:0004177">
    <property type="term" value="F:aminopeptidase activity"/>
    <property type="evidence" value="ECO:0007669"/>
    <property type="project" value="UniProtKB-KW"/>
</dbReference>
<evidence type="ECO:0000256" key="4">
    <source>
        <dbReference type="ARBA" id="ARBA00012574"/>
    </source>
</evidence>
<dbReference type="InterPro" id="IPR052433">
    <property type="entry name" value="X-Pro_dipept-like"/>
</dbReference>
<dbReference type="SUPFAM" id="SSF53092">
    <property type="entry name" value="Creatinase/prolidase N-terminal domain"/>
    <property type="match status" value="1"/>
</dbReference>
<dbReference type="Gene3D" id="3.40.350.10">
    <property type="entry name" value="Creatinase/prolidase N-terminal domain"/>
    <property type="match status" value="1"/>
</dbReference>
<comment type="cofactor">
    <cofactor evidence="2">
        <name>Mn(2+)</name>
        <dbReference type="ChEBI" id="CHEBI:29035"/>
    </cofactor>
</comment>
<keyword evidence="13" id="KW-1185">Reference proteome</keyword>
<keyword evidence="9" id="KW-0464">Manganese</keyword>
<accession>A0ABU2WKV4</accession>
<dbReference type="PANTHER" id="PTHR43226">
    <property type="entry name" value="XAA-PRO AMINOPEPTIDASE 3"/>
    <property type="match status" value="1"/>
</dbReference>
<dbReference type="Pfam" id="PF00557">
    <property type="entry name" value="Peptidase_M24"/>
    <property type="match status" value="1"/>
</dbReference>
<organism evidence="12 13">
    <name type="scientific">Banduia mediterranea</name>
    <dbReference type="NCBI Taxonomy" id="3075609"/>
    <lineage>
        <taxon>Bacteria</taxon>
        <taxon>Pseudomonadati</taxon>
        <taxon>Pseudomonadota</taxon>
        <taxon>Gammaproteobacteria</taxon>
        <taxon>Nevskiales</taxon>
        <taxon>Algiphilaceae</taxon>
        <taxon>Banduia</taxon>
    </lineage>
</organism>
<evidence type="ECO:0000256" key="3">
    <source>
        <dbReference type="ARBA" id="ARBA00008766"/>
    </source>
</evidence>
<dbReference type="RefSeq" id="WP_311365925.1">
    <property type="nucleotide sequence ID" value="NZ_JAVRIC010000022.1"/>
</dbReference>
<dbReference type="Proteomes" id="UP001254608">
    <property type="component" value="Unassembled WGS sequence"/>
</dbReference>
<dbReference type="NCBIfam" id="NF008131">
    <property type="entry name" value="PRK10879.1"/>
    <property type="match status" value="1"/>
</dbReference>
<evidence type="ECO:0000313" key="12">
    <source>
        <dbReference type="EMBL" id="MDT0498513.1"/>
    </source>
</evidence>
<dbReference type="SUPFAM" id="SSF55920">
    <property type="entry name" value="Creatinase/aminopeptidase"/>
    <property type="match status" value="1"/>
</dbReference>
<gene>
    <name evidence="12" type="primary">pepP</name>
    <name evidence="12" type="ORF">RM530_14270</name>
</gene>
<evidence type="ECO:0000256" key="5">
    <source>
        <dbReference type="ARBA" id="ARBA00022670"/>
    </source>
</evidence>
<feature type="domain" description="Aminopeptidase P N-terminal" evidence="11">
    <location>
        <begin position="7"/>
        <end position="141"/>
    </location>
</feature>